<sequence length="219" mass="23658">MTIDRLAARELSETWSLPEGTSVRTETDGGRAVVLVDSPRGGLRVDDPSPALVEALRRMSLGPVRLPNLVPDFPAYDSPPARRSAAAADLVRRLADVRYVVDRHLMLGAGLMMTVSPAGRSARFLPGPLPHGRGDARVTLTRAARFSPSGPGLVLESDLSDHRVELHGPEALWLMARVPGMRLRDLERVVRLPRLPLPAGATDAFVAYLVAARMVSLSP</sequence>
<dbReference type="EMBL" id="JAGIQL010000099">
    <property type="protein sequence ID" value="MBP0460097.1"/>
    <property type="molecule type" value="Genomic_DNA"/>
</dbReference>
<protein>
    <submittedName>
        <fullName evidence="1">Uncharacterized protein</fullName>
    </submittedName>
</protein>
<dbReference type="Proteomes" id="UP000670475">
    <property type="component" value="Unassembled WGS sequence"/>
</dbReference>
<dbReference type="RefSeq" id="WP_209342427.1">
    <property type="nucleotide sequence ID" value="NZ_JAGIQL010000099.1"/>
</dbReference>
<keyword evidence="2" id="KW-1185">Reference proteome</keyword>
<evidence type="ECO:0000313" key="1">
    <source>
        <dbReference type="EMBL" id="MBP0460097.1"/>
    </source>
</evidence>
<accession>A0A940MFG1</accession>
<reference evidence="1" key="1">
    <citation type="submission" date="2021-03" db="EMBL/GenBank/DDBJ databases">
        <title>Whole genome sequence of Streptomyces bomunensis MMS17-BM035.</title>
        <authorList>
            <person name="Lee J.H."/>
        </authorList>
    </citation>
    <scope>NUCLEOTIDE SEQUENCE</scope>
    <source>
        <strain evidence="1">MMS17-BM035</strain>
    </source>
</reference>
<evidence type="ECO:0000313" key="2">
    <source>
        <dbReference type="Proteomes" id="UP000670475"/>
    </source>
</evidence>
<proteinExistence type="predicted"/>
<organism evidence="1 2">
    <name type="scientific">Streptomyces montanisoli</name>
    <dbReference type="NCBI Taxonomy" id="2798581"/>
    <lineage>
        <taxon>Bacteria</taxon>
        <taxon>Bacillati</taxon>
        <taxon>Actinomycetota</taxon>
        <taxon>Actinomycetes</taxon>
        <taxon>Kitasatosporales</taxon>
        <taxon>Streptomycetaceae</taxon>
        <taxon>Streptomyces</taxon>
    </lineage>
</organism>
<dbReference type="AlphaFoldDB" id="A0A940MFG1"/>
<gene>
    <name evidence="1" type="ORF">JFN87_21745</name>
</gene>
<comment type="caution">
    <text evidence="1">The sequence shown here is derived from an EMBL/GenBank/DDBJ whole genome shotgun (WGS) entry which is preliminary data.</text>
</comment>
<name>A0A940MFG1_9ACTN</name>